<dbReference type="Proteomes" id="UP000095463">
    <property type="component" value="Unassembled WGS sequence"/>
</dbReference>
<dbReference type="InterPro" id="IPR006311">
    <property type="entry name" value="TAT_signal"/>
</dbReference>
<evidence type="ECO:0000313" key="4">
    <source>
        <dbReference type="EMBL" id="OEO27971.1"/>
    </source>
</evidence>
<feature type="domain" description="ABC transporter substrate-binding protein PnrA-like" evidence="3">
    <location>
        <begin position="35"/>
        <end position="310"/>
    </location>
</feature>
<comment type="caution">
    <text evidence="4">The sequence shown here is derived from an EMBL/GenBank/DDBJ whole genome shotgun (WGS) entry which is preliminary data.</text>
</comment>
<evidence type="ECO:0000259" key="3">
    <source>
        <dbReference type="Pfam" id="PF02608"/>
    </source>
</evidence>
<dbReference type="SUPFAM" id="SSF53822">
    <property type="entry name" value="Periplasmic binding protein-like I"/>
    <property type="match status" value="1"/>
</dbReference>
<evidence type="ECO:0000256" key="2">
    <source>
        <dbReference type="SAM" id="SignalP"/>
    </source>
</evidence>
<protein>
    <recommendedName>
        <fullName evidence="3">ABC transporter substrate-binding protein PnrA-like domain-containing protein</fullName>
    </recommendedName>
</protein>
<dbReference type="GO" id="GO:0005886">
    <property type="term" value="C:plasma membrane"/>
    <property type="evidence" value="ECO:0007669"/>
    <property type="project" value="InterPro"/>
</dbReference>
<dbReference type="RefSeq" id="WP_069912702.1">
    <property type="nucleotide sequence ID" value="NZ_LAJE02000406.1"/>
</dbReference>
<dbReference type="InterPro" id="IPR028082">
    <property type="entry name" value="Peripla_BP_I"/>
</dbReference>
<dbReference type="EMBL" id="LAJE02000406">
    <property type="protein sequence ID" value="OEO27971.1"/>
    <property type="molecule type" value="Genomic_DNA"/>
</dbReference>
<keyword evidence="5" id="KW-1185">Reference proteome</keyword>
<dbReference type="PANTHER" id="PTHR43208">
    <property type="entry name" value="ABC TRANSPORTER SUBSTRATE-BINDING PROTEIN"/>
    <property type="match status" value="1"/>
</dbReference>
<dbReference type="Pfam" id="PF02608">
    <property type="entry name" value="Bmp"/>
    <property type="match status" value="1"/>
</dbReference>
<dbReference type="PANTHER" id="PTHR43208:SF1">
    <property type="entry name" value="ABC TRANSPORTER SUBSTRATE-BINDING PROTEIN"/>
    <property type="match status" value="1"/>
</dbReference>
<reference evidence="4 5" key="1">
    <citation type="journal article" date="2015" name="Genome Announc.">
        <title>Genome Assemblies of Three Soil-Associated Devosia species: D. insulae, D. limi, and D. soli.</title>
        <authorList>
            <person name="Hassan Y.I."/>
            <person name="Lepp D."/>
            <person name="Zhou T."/>
        </authorList>
    </citation>
    <scope>NUCLEOTIDE SEQUENCE [LARGE SCALE GENOMIC DNA]</scope>
    <source>
        <strain evidence="4 5">DS-56</strain>
    </source>
</reference>
<dbReference type="PROSITE" id="PS51318">
    <property type="entry name" value="TAT"/>
    <property type="match status" value="1"/>
</dbReference>
<proteinExistence type="predicted"/>
<organism evidence="4 5">
    <name type="scientific">Devosia insulae DS-56</name>
    <dbReference type="NCBI Taxonomy" id="1116389"/>
    <lineage>
        <taxon>Bacteria</taxon>
        <taxon>Pseudomonadati</taxon>
        <taxon>Pseudomonadota</taxon>
        <taxon>Alphaproteobacteria</taxon>
        <taxon>Hyphomicrobiales</taxon>
        <taxon>Devosiaceae</taxon>
        <taxon>Devosia</taxon>
    </lineage>
</organism>
<name>A0A1E5XH95_9HYPH</name>
<gene>
    <name evidence="4" type="ORF">VW23_006930</name>
</gene>
<dbReference type="InterPro" id="IPR003760">
    <property type="entry name" value="PnrA-like"/>
</dbReference>
<dbReference type="AlphaFoldDB" id="A0A1E5XH95"/>
<accession>A0A1E5XH95</accession>
<feature type="signal peptide" evidence="2">
    <location>
        <begin position="1"/>
        <end position="31"/>
    </location>
</feature>
<keyword evidence="1 2" id="KW-0732">Signal</keyword>
<dbReference type="InterPro" id="IPR052910">
    <property type="entry name" value="ABC-Purine-Binding"/>
</dbReference>
<sequence length="329" mass="34387">MTSFMTLSRRRFAQAALLLVATTALSTPVLAADLKIAMILPGPITDNDWNSVGYNGLEAAGKALGAEVAYVENVTDADAERLLRDFAERGYGLIFAHSFSFGDAALNAAEDFPDTTFMAGTAADLAPNLGTYSNPDYQGAYLAGMLAAGTSKTGSVGWVGGMPAPNMLANLHAYEAGAKEIKPEIKVLHTFIGSWFDPPKAKEAAIAQVEQGADVLSAQGVGVIDAAITKKVFALGAMTDQNHLGPEAVLTSVTWDLGPLVTAVGQAVIDGTWKSENWSYGVAANSVGLADFHGLDKHVDPAVLKAVEDKIAAIKAGTFEVPLDTSEVQ</sequence>
<dbReference type="CDD" id="cd06304">
    <property type="entry name" value="PBP1_BmpA_Med_PnrA-like"/>
    <property type="match status" value="1"/>
</dbReference>
<evidence type="ECO:0000256" key="1">
    <source>
        <dbReference type="ARBA" id="ARBA00022729"/>
    </source>
</evidence>
<dbReference type="Gene3D" id="3.40.50.2300">
    <property type="match status" value="2"/>
</dbReference>
<evidence type="ECO:0000313" key="5">
    <source>
        <dbReference type="Proteomes" id="UP000095463"/>
    </source>
</evidence>
<feature type="chain" id="PRO_5009190125" description="ABC transporter substrate-binding protein PnrA-like domain-containing protein" evidence="2">
    <location>
        <begin position="32"/>
        <end position="329"/>
    </location>
</feature>